<accession>A0A8C6NUC7</accession>
<dbReference type="SUPFAM" id="SSF57256">
    <property type="entry name" value="Elafin-like"/>
    <property type="match status" value="1"/>
</dbReference>
<dbReference type="SMART" id="SM00217">
    <property type="entry name" value="WAP"/>
    <property type="match status" value="1"/>
</dbReference>
<keyword evidence="1" id="KW-0732">Signal</keyword>
<dbReference type="GO" id="GO:0030414">
    <property type="term" value="F:peptidase inhibitor activity"/>
    <property type="evidence" value="ECO:0007669"/>
    <property type="project" value="InterPro"/>
</dbReference>
<name>A0A8C6NUC7_NOTFU</name>
<keyword evidence="4" id="KW-1185">Reference proteome</keyword>
<evidence type="ECO:0000313" key="4">
    <source>
        <dbReference type="Proteomes" id="UP000694548"/>
    </source>
</evidence>
<proteinExistence type="predicted"/>
<feature type="signal peptide" evidence="1">
    <location>
        <begin position="1"/>
        <end position="24"/>
    </location>
</feature>
<feature type="domain" description="WAP" evidence="2">
    <location>
        <begin position="26"/>
        <end position="74"/>
    </location>
</feature>
<dbReference type="InterPro" id="IPR036645">
    <property type="entry name" value="Elafin-like_sf"/>
</dbReference>
<dbReference type="Ensembl" id="ENSNFUT00015027127.1">
    <property type="protein sequence ID" value="ENSNFUP00015025955.1"/>
    <property type="gene ID" value="ENSNFUG00015012582.1"/>
</dbReference>
<organism evidence="3 4">
    <name type="scientific">Nothobranchius furzeri</name>
    <name type="common">Turquoise killifish</name>
    <dbReference type="NCBI Taxonomy" id="105023"/>
    <lineage>
        <taxon>Eukaryota</taxon>
        <taxon>Metazoa</taxon>
        <taxon>Chordata</taxon>
        <taxon>Craniata</taxon>
        <taxon>Vertebrata</taxon>
        <taxon>Euteleostomi</taxon>
        <taxon>Actinopterygii</taxon>
        <taxon>Neopterygii</taxon>
        <taxon>Teleostei</taxon>
        <taxon>Neoteleostei</taxon>
        <taxon>Acanthomorphata</taxon>
        <taxon>Ovalentaria</taxon>
        <taxon>Atherinomorphae</taxon>
        <taxon>Cyprinodontiformes</taxon>
        <taxon>Nothobranchiidae</taxon>
        <taxon>Nothobranchius</taxon>
    </lineage>
</organism>
<dbReference type="InterPro" id="IPR008197">
    <property type="entry name" value="WAP_dom"/>
</dbReference>
<evidence type="ECO:0000313" key="3">
    <source>
        <dbReference type="Ensembl" id="ENSNFUP00015025955.1"/>
    </source>
</evidence>
<dbReference type="Proteomes" id="UP000694548">
    <property type="component" value="Unassembled WGS sequence"/>
</dbReference>
<dbReference type="Pfam" id="PF00095">
    <property type="entry name" value="WAP"/>
    <property type="match status" value="1"/>
</dbReference>
<dbReference type="AlphaFoldDB" id="A0A8C6NUC7"/>
<dbReference type="PROSITE" id="PS51390">
    <property type="entry name" value="WAP"/>
    <property type="match status" value="1"/>
</dbReference>
<reference evidence="3" key="1">
    <citation type="submission" date="2025-08" db="UniProtKB">
        <authorList>
            <consortium name="Ensembl"/>
        </authorList>
    </citation>
    <scope>IDENTIFICATION</scope>
</reference>
<protein>
    <recommendedName>
        <fullName evidence="2">WAP domain-containing protein</fullName>
    </recommendedName>
</protein>
<sequence>MRTHWSTLAALILGFSIHLHLYLSNPSLKPGNCPSDSIVTMQLSPRPPCKFDGDCPVDEKCCFLNDLFTCVSPYHSQGHFNMWPPGAWDGTANPFPEFLNLSRNSLRLSILISPHREPDVVFHQLT</sequence>
<feature type="chain" id="PRO_5034256324" description="WAP domain-containing protein" evidence="1">
    <location>
        <begin position="25"/>
        <end position="126"/>
    </location>
</feature>
<reference evidence="3" key="2">
    <citation type="submission" date="2025-09" db="UniProtKB">
        <authorList>
            <consortium name="Ensembl"/>
        </authorList>
    </citation>
    <scope>IDENTIFICATION</scope>
</reference>
<dbReference type="GO" id="GO:0005576">
    <property type="term" value="C:extracellular region"/>
    <property type="evidence" value="ECO:0007669"/>
    <property type="project" value="InterPro"/>
</dbReference>
<evidence type="ECO:0000256" key="1">
    <source>
        <dbReference type="SAM" id="SignalP"/>
    </source>
</evidence>
<dbReference type="Gene3D" id="4.10.75.10">
    <property type="entry name" value="Elafin-like"/>
    <property type="match status" value="1"/>
</dbReference>
<evidence type="ECO:0000259" key="2">
    <source>
        <dbReference type="PROSITE" id="PS51390"/>
    </source>
</evidence>